<dbReference type="InterPro" id="IPR000835">
    <property type="entry name" value="HTH_MarR-typ"/>
</dbReference>
<dbReference type="GO" id="GO:0003700">
    <property type="term" value="F:DNA-binding transcription factor activity"/>
    <property type="evidence" value="ECO:0007669"/>
    <property type="project" value="InterPro"/>
</dbReference>
<dbReference type="PROSITE" id="PS50995">
    <property type="entry name" value="HTH_MARR_2"/>
    <property type="match status" value="1"/>
</dbReference>
<evidence type="ECO:0000256" key="1">
    <source>
        <dbReference type="ARBA" id="ARBA00023015"/>
    </source>
</evidence>
<dbReference type="AlphaFoldDB" id="A0A9D7SSM1"/>
<sequence>MNRTQVDKSYGRILGVAYTYVFRQLAKHMKEKDLPITPDQFRVLTHLWQHDGCSQQELAVGSLRDRANVTRIIDILEREGIVERADHETDRRIFKIQLTKKGKAIEKDAMACGQAAIDDALKGISKSDIDICMKVLNKTIENLK</sequence>
<dbReference type="Gene3D" id="1.10.10.10">
    <property type="entry name" value="Winged helix-like DNA-binding domain superfamily/Winged helix DNA-binding domain"/>
    <property type="match status" value="1"/>
</dbReference>
<feature type="domain" description="HTH marR-type" evidence="4">
    <location>
        <begin position="1"/>
        <end position="141"/>
    </location>
</feature>
<accession>A0A9D7SSM1</accession>
<dbReference type="PANTHER" id="PTHR42756:SF1">
    <property type="entry name" value="TRANSCRIPTIONAL REPRESSOR OF EMRAB OPERON"/>
    <property type="match status" value="1"/>
</dbReference>
<evidence type="ECO:0000259" key="4">
    <source>
        <dbReference type="PROSITE" id="PS50995"/>
    </source>
</evidence>
<evidence type="ECO:0000313" key="6">
    <source>
        <dbReference type="Proteomes" id="UP000808337"/>
    </source>
</evidence>
<evidence type="ECO:0000256" key="2">
    <source>
        <dbReference type="ARBA" id="ARBA00023125"/>
    </source>
</evidence>
<dbReference type="InterPro" id="IPR036390">
    <property type="entry name" value="WH_DNA-bd_sf"/>
</dbReference>
<keyword evidence="2" id="KW-0238">DNA-binding</keyword>
<keyword evidence="3" id="KW-0804">Transcription</keyword>
<keyword evidence="1" id="KW-0805">Transcription regulation</keyword>
<gene>
    <name evidence="5" type="ORF">IPP15_01115</name>
</gene>
<name>A0A9D7SSM1_9BACT</name>
<dbReference type="PANTHER" id="PTHR42756">
    <property type="entry name" value="TRANSCRIPTIONAL REGULATOR, MARR"/>
    <property type="match status" value="1"/>
</dbReference>
<dbReference type="InterPro" id="IPR036388">
    <property type="entry name" value="WH-like_DNA-bd_sf"/>
</dbReference>
<dbReference type="SMART" id="SM00347">
    <property type="entry name" value="HTH_MARR"/>
    <property type="match status" value="1"/>
</dbReference>
<evidence type="ECO:0000313" key="5">
    <source>
        <dbReference type="EMBL" id="MBK9981020.1"/>
    </source>
</evidence>
<proteinExistence type="predicted"/>
<dbReference type="PRINTS" id="PR00598">
    <property type="entry name" value="HTHMARR"/>
</dbReference>
<comment type="caution">
    <text evidence="5">The sequence shown here is derived from an EMBL/GenBank/DDBJ whole genome shotgun (WGS) entry which is preliminary data.</text>
</comment>
<evidence type="ECO:0000256" key="3">
    <source>
        <dbReference type="ARBA" id="ARBA00023163"/>
    </source>
</evidence>
<dbReference type="EMBL" id="JADKGY010000001">
    <property type="protein sequence ID" value="MBK9981020.1"/>
    <property type="molecule type" value="Genomic_DNA"/>
</dbReference>
<dbReference type="Pfam" id="PF01047">
    <property type="entry name" value="MarR"/>
    <property type="match status" value="1"/>
</dbReference>
<reference evidence="5 6" key="1">
    <citation type="submission" date="2020-10" db="EMBL/GenBank/DDBJ databases">
        <title>Connecting structure to function with the recovery of over 1000 high-quality activated sludge metagenome-assembled genomes encoding full-length rRNA genes using long-read sequencing.</title>
        <authorList>
            <person name="Singleton C.M."/>
            <person name="Petriglieri F."/>
            <person name="Kristensen J.M."/>
            <person name="Kirkegaard R.H."/>
            <person name="Michaelsen T.Y."/>
            <person name="Andersen M.H."/>
            <person name="Karst S.M."/>
            <person name="Dueholm M.S."/>
            <person name="Nielsen P.H."/>
            <person name="Albertsen M."/>
        </authorList>
    </citation>
    <scope>NUCLEOTIDE SEQUENCE [LARGE SCALE GENOMIC DNA]</scope>
    <source>
        <strain evidence="5">Ribe_18-Q3-R11-54_MAXAC.273</strain>
    </source>
</reference>
<dbReference type="Proteomes" id="UP000808337">
    <property type="component" value="Unassembled WGS sequence"/>
</dbReference>
<dbReference type="GO" id="GO:0003677">
    <property type="term" value="F:DNA binding"/>
    <property type="evidence" value="ECO:0007669"/>
    <property type="project" value="UniProtKB-KW"/>
</dbReference>
<dbReference type="SUPFAM" id="SSF46785">
    <property type="entry name" value="Winged helix' DNA-binding domain"/>
    <property type="match status" value="1"/>
</dbReference>
<organism evidence="5 6">
    <name type="scientific">Candidatus Opimibacter skivensis</name>
    <dbReference type="NCBI Taxonomy" id="2982028"/>
    <lineage>
        <taxon>Bacteria</taxon>
        <taxon>Pseudomonadati</taxon>
        <taxon>Bacteroidota</taxon>
        <taxon>Saprospiria</taxon>
        <taxon>Saprospirales</taxon>
        <taxon>Saprospiraceae</taxon>
        <taxon>Candidatus Opimibacter</taxon>
    </lineage>
</organism>
<protein>
    <submittedName>
        <fullName evidence="5">MarR family transcriptional regulator</fullName>
    </submittedName>
</protein>